<proteinExistence type="predicted"/>
<dbReference type="Proteomes" id="UP000184203">
    <property type="component" value="Unassembled WGS sequence"/>
</dbReference>
<sequence>MGVPTDSPRVAIGVFDRLNPFGRKKSDDETGDFDRDHRIVIRCPETMTPIATEHTDPDDWDSSVADGEGIATYDCPACGDQHRYLWGPPVPLCLDDEDDEDDVILFESE</sequence>
<gene>
    <name evidence="1" type="ORF">SAMN05444342_2548</name>
</gene>
<reference evidence="2" key="1">
    <citation type="submission" date="2016-11" db="EMBL/GenBank/DDBJ databases">
        <authorList>
            <person name="Varghese N."/>
            <person name="Submissions S."/>
        </authorList>
    </citation>
    <scope>NUCLEOTIDE SEQUENCE [LARGE SCALE GENOMIC DNA]</scope>
    <source>
        <strain evidence="2">DX253</strain>
    </source>
</reference>
<dbReference type="AlphaFoldDB" id="A0A1M6W839"/>
<keyword evidence="2" id="KW-1185">Reference proteome</keyword>
<accession>A0A1M6W839</accession>
<name>A0A1M6W839_HALPU</name>
<dbReference type="EMBL" id="FRAN01000003">
    <property type="protein sequence ID" value="SHK89799.1"/>
    <property type="molecule type" value="Genomic_DNA"/>
</dbReference>
<evidence type="ECO:0000313" key="1">
    <source>
        <dbReference type="EMBL" id="SHK89799.1"/>
    </source>
</evidence>
<protein>
    <submittedName>
        <fullName evidence="1">Uncharacterized protein</fullName>
    </submittedName>
</protein>
<evidence type="ECO:0000313" key="2">
    <source>
        <dbReference type="Proteomes" id="UP000184203"/>
    </source>
</evidence>
<organism evidence="1 2">
    <name type="scientific">Haladaptatus paucihalophilus DX253</name>
    <dbReference type="NCBI Taxonomy" id="797209"/>
    <lineage>
        <taxon>Archaea</taxon>
        <taxon>Methanobacteriati</taxon>
        <taxon>Methanobacteriota</taxon>
        <taxon>Stenosarchaea group</taxon>
        <taxon>Halobacteria</taxon>
        <taxon>Halobacteriales</taxon>
        <taxon>Haladaptataceae</taxon>
        <taxon>Haladaptatus</taxon>
    </lineage>
</organism>